<dbReference type="EMBL" id="PGOL01006963">
    <property type="protein sequence ID" value="PKI33112.1"/>
    <property type="molecule type" value="Genomic_DNA"/>
</dbReference>
<dbReference type="Proteomes" id="UP000233551">
    <property type="component" value="Unassembled WGS sequence"/>
</dbReference>
<organism evidence="2 3">
    <name type="scientific">Punica granatum</name>
    <name type="common">Pomegranate</name>
    <dbReference type="NCBI Taxonomy" id="22663"/>
    <lineage>
        <taxon>Eukaryota</taxon>
        <taxon>Viridiplantae</taxon>
        <taxon>Streptophyta</taxon>
        <taxon>Embryophyta</taxon>
        <taxon>Tracheophyta</taxon>
        <taxon>Spermatophyta</taxon>
        <taxon>Magnoliopsida</taxon>
        <taxon>eudicotyledons</taxon>
        <taxon>Gunneridae</taxon>
        <taxon>Pentapetalae</taxon>
        <taxon>rosids</taxon>
        <taxon>malvids</taxon>
        <taxon>Myrtales</taxon>
        <taxon>Lythraceae</taxon>
        <taxon>Punica</taxon>
    </lineage>
</organism>
<keyword evidence="3" id="KW-1185">Reference proteome</keyword>
<gene>
    <name evidence="2" type="ORF">CRG98_046499</name>
</gene>
<reference evidence="2 3" key="1">
    <citation type="submission" date="2017-11" db="EMBL/GenBank/DDBJ databases">
        <title>De-novo sequencing of pomegranate (Punica granatum L.) genome.</title>
        <authorList>
            <person name="Akparov Z."/>
            <person name="Amiraslanov A."/>
            <person name="Hajiyeva S."/>
            <person name="Abbasov M."/>
            <person name="Kaur K."/>
            <person name="Hamwieh A."/>
            <person name="Solovyev V."/>
            <person name="Salamov A."/>
            <person name="Braich B."/>
            <person name="Kosarev P."/>
            <person name="Mahmoud A."/>
            <person name="Hajiyev E."/>
            <person name="Babayeva S."/>
            <person name="Izzatullayeva V."/>
            <person name="Mammadov A."/>
            <person name="Mammadov A."/>
            <person name="Sharifova S."/>
            <person name="Ojaghi J."/>
            <person name="Eynullazada K."/>
            <person name="Bayramov B."/>
            <person name="Abdulazimova A."/>
            <person name="Shahmuradov I."/>
        </authorList>
    </citation>
    <scope>NUCLEOTIDE SEQUENCE [LARGE SCALE GENOMIC DNA]</scope>
    <source>
        <strain evidence="3">cv. AG2017</strain>
        <tissue evidence="2">Leaf</tissue>
    </source>
</reference>
<evidence type="ECO:0000256" key="1">
    <source>
        <dbReference type="SAM" id="MobiDB-lite"/>
    </source>
</evidence>
<feature type="region of interest" description="Disordered" evidence="1">
    <location>
        <begin position="167"/>
        <end position="232"/>
    </location>
</feature>
<name>A0A2I0HN23_PUNGR</name>
<feature type="region of interest" description="Disordered" evidence="1">
    <location>
        <begin position="1"/>
        <end position="89"/>
    </location>
</feature>
<proteinExistence type="predicted"/>
<protein>
    <submittedName>
        <fullName evidence="2">Uncharacterized protein</fullName>
    </submittedName>
</protein>
<dbReference type="AlphaFoldDB" id="A0A2I0HN23"/>
<sequence>MTAAAPPDPSLPHAKPLHTPTSLHKQTEPCTRSLSLSRFFGTKPLTVRPGAHEKKKSLSSHAASHSSRPGARFFSETRSSFGPDAHSSRSRTPAIWIPVLTPPSTHTPAFPHLGSLSSPSDPQLASHRHPSRSAAPNRLPSSPLFRYFFANRQFLLSGPAQVAAQPPSSLAIRSGPAAAVQPGSTGVQPGPVRPPHRPSQQRPIRPNEQSTSGPFGPLGPILPQQPNFRRNF</sequence>
<comment type="caution">
    <text evidence="2">The sequence shown here is derived from an EMBL/GenBank/DDBJ whole genome shotgun (WGS) entry which is preliminary data.</text>
</comment>
<feature type="compositionally biased region" description="Pro residues" evidence="1">
    <location>
        <begin position="1"/>
        <end position="10"/>
    </location>
</feature>
<feature type="region of interest" description="Disordered" evidence="1">
    <location>
        <begin position="107"/>
        <end position="138"/>
    </location>
</feature>
<accession>A0A2I0HN23</accession>
<feature type="compositionally biased region" description="Polar residues" evidence="1">
    <location>
        <begin position="19"/>
        <end position="36"/>
    </location>
</feature>
<evidence type="ECO:0000313" key="2">
    <source>
        <dbReference type="EMBL" id="PKI33112.1"/>
    </source>
</evidence>
<feature type="compositionally biased region" description="Polar residues" evidence="1">
    <location>
        <begin position="198"/>
        <end position="213"/>
    </location>
</feature>
<evidence type="ECO:0000313" key="3">
    <source>
        <dbReference type="Proteomes" id="UP000233551"/>
    </source>
</evidence>